<dbReference type="eggNOG" id="arCOG07510">
    <property type="taxonomic scope" value="Archaea"/>
</dbReference>
<sequence>MPESFEAALKAAEVQYARVRRDIEDLLGVMPEAADGLSSLYEAAEDYTCFTAKKLLGRRDKGAARSVL</sequence>
<dbReference type="KEGG" id="tne:Tneu_1057"/>
<evidence type="ECO:0000313" key="2">
    <source>
        <dbReference type="Proteomes" id="UP000001694"/>
    </source>
</evidence>
<gene>
    <name evidence="1" type="ordered locus">Tneu_1057</name>
</gene>
<dbReference type="Proteomes" id="UP000001694">
    <property type="component" value="Chromosome"/>
</dbReference>
<dbReference type="RefSeq" id="WP_012350407.1">
    <property type="nucleotide sequence ID" value="NC_010525.1"/>
</dbReference>
<dbReference type="HOGENOM" id="CLU_198716_0_0_2"/>
<accession>B1YDX5</accession>
<reference evidence="1" key="1">
    <citation type="submission" date="2008-03" db="EMBL/GenBank/DDBJ databases">
        <title>Complete sequence of Thermoproteus neutrophilus V24Sta.</title>
        <authorList>
            <consortium name="US DOE Joint Genome Institute"/>
            <person name="Copeland A."/>
            <person name="Lucas S."/>
            <person name="Lapidus A."/>
            <person name="Glavina del Rio T."/>
            <person name="Dalin E."/>
            <person name="Tice H."/>
            <person name="Bruce D."/>
            <person name="Goodwin L."/>
            <person name="Pitluck S."/>
            <person name="Sims D."/>
            <person name="Brettin T."/>
            <person name="Detter J.C."/>
            <person name="Han C."/>
            <person name="Kuske C.R."/>
            <person name="Schmutz J."/>
            <person name="Larimer F."/>
            <person name="Land M."/>
            <person name="Hauser L."/>
            <person name="Kyrpides N."/>
            <person name="Mikhailova N."/>
            <person name="Biddle J.F."/>
            <person name="Zhang Z."/>
            <person name="Fitz-Gibbon S.T."/>
            <person name="Lowe T.M."/>
            <person name="Saltikov C."/>
            <person name="House C.H."/>
            <person name="Richardson P."/>
        </authorList>
    </citation>
    <scope>NUCLEOTIDE SEQUENCE [LARGE SCALE GENOMIC DNA]</scope>
    <source>
        <strain evidence="1">V24Sta</strain>
    </source>
</reference>
<evidence type="ECO:0000313" key="1">
    <source>
        <dbReference type="EMBL" id="ACB39988.1"/>
    </source>
</evidence>
<dbReference type="STRING" id="444157.Tneu_1057"/>
<dbReference type="OrthoDB" id="24778at2157"/>
<dbReference type="AlphaFoldDB" id="B1YDX5"/>
<proteinExistence type="predicted"/>
<dbReference type="GeneID" id="6166317"/>
<name>B1YDX5_PYRNV</name>
<protein>
    <submittedName>
        <fullName evidence="1">Uncharacterized protein</fullName>
    </submittedName>
</protein>
<keyword evidence="2" id="KW-1185">Reference proteome</keyword>
<dbReference type="EMBL" id="CP001014">
    <property type="protein sequence ID" value="ACB39988.1"/>
    <property type="molecule type" value="Genomic_DNA"/>
</dbReference>
<organism evidence="1 2">
    <name type="scientific">Pyrobaculum neutrophilum (strain DSM 2338 / JCM 9278 / NBRC 100436 / V24Sta)</name>
    <name type="common">Thermoproteus neutrophilus</name>
    <dbReference type="NCBI Taxonomy" id="444157"/>
    <lineage>
        <taxon>Archaea</taxon>
        <taxon>Thermoproteota</taxon>
        <taxon>Thermoprotei</taxon>
        <taxon>Thermoproteales</taxon>
        <taxon>Thermoproteaceae</taxon>
        <taxon>Pyrobaculum</taxon>
    </lineage>
</organism>